<reference evidence="13 14" key="1">
    <citation type="submission" date="2016-10" db="EMBL/GenBank/DDBJ databases">
        <authorList>
            <person name="de Groot N.N."/>
        </authorList>
    </citation>
    <scope>NUCLEOTIDE SEQUENCE [LARGE SCALE GENOMIC DNA]</scope>
    <source>
        <strain evidence="13 14">CGMCC 1.7054</strain>
    </source>
</reference>
<evidence type="ECO:0000256" key="2">
    <source>
        <dbReference type="ARBA" id="ARBA00022527"/>
    </source>
</evidence>
<dbReference type="GO" id="GO:0005524">
    <property type="term" value="F:ATP binding"/>
    <property type="evidence" value="ECO:0007669"/>
    <property type="project" value="UniProtKB-KW"/>
</dbReference>
<dbReference type="CDD" id="cd06577">
    <property type="entry name" value="PASTA_pknB"/>
    <property type="match status" value="4"/>
</dbReference>
<keyword evidence="3" id="KW-0808">Transferase</keyword>
<feature type="transmembrane region" description="Helical" evidence="10">
    <location>
        <begin position="453"/>
        <end position="474"/>
    </location>
</feature>
<evidence type="ECO:0000313" key="14">
    <source>
        <dbReference type="Proteomes" id="UP000198881"/>
    </source>
</evidence>
<feature type="domain" description="Protein kinase" evidence="11">
    <location>
        <begin position="18"/>
        <end position="284"/>
    </location>
</feature>
<dbReference type="InterPro" id="IPR011009">
    <property type="entry name" value="Kinase-like_dom_sf"/>
</dbReference>
<dbReference type="PANTHER" id="PTHR43289">
    <property type="entry name" value="MITOGEN-ACTIVATED PROTEIN KINASE KINASE KINASE 20-RELATED"/>
    <property type="match status" value="1"/>
</dbReference>
<keyword evidence="4" id="KW-0547">Nucleotide-binding</keyword>
<dbReference type="Pfam" id="PF00069">
    <property type="entry name" value="Pkinase"/>
    <property type="match status" value="1"/>
</dbReference>
<accession>A0A1I7MKV9</accession>
<evidence type="ECO:0000259" key="11">
    <source>
        <dbReference type="PROSITE" id="PS50011"/>
    </source>
</evidence>
<dbReference type="STRING" id="574650.SAMN04487966_104193"/>
<dbReference type="RefSeq" id="WP_091696477.1">
    <property type="nucleotide sequence ID" value="NZ_FPCG01000004.1"/>
</dbReference>
<dbReference type="Gene3D" id="3.30.200.20">
    <property type="entry name" value="Phosphorylase Kinase, domain 1"/>
    <property type="match status" value="1"/>
</dbReference>
<comment type="catalytic activity">
    <reaction evidence="8">
        <text>L-seryl-[protein] + ATP = O-phospho-L-seryl-[protein] + ADP + H(+)</text>
        <dbReference type="Rhea" id="RHEA:17989"/>
        <dbReference type="Rhea" id="RHEA-COMP:9863"/>
        <dbReference type="Rhea" id="RHEA-COMP:11604"/>
        <dbReference type="ChEBI" id="CHEBI:15378"/>
        <dbReference type="ChEBI" id="CHEBI:29999"/>
        <dbReference type="ChEBI" id="CHEBI:30616"/>
        <dbReference type="ChEBI" id="CHEBI:83421"/>
        <dbReference type="ChEBI" id="CHEBI:456216"/>
        <dbReference type="EC" id="2.7.11.1"/>
    </reaction>
</comment>
<dbReference type="SMART" id="SM00740">
    <property type="entry name" value="PASTA"/>
    <property type="match status" value="4"/>
</dbReference>
<protein>
    <recommendedName>
        <fullName evidence="1">non-specific serine/threonine protein kinase</fullName>
        <ecNumber evidence="1">2.7.11.1</ecNumber>
    </recommendedName>
</protein>
<evidence type="ECO:0000256" key="4">
    <source>
        <dbReference type="ARBA" id="ARBA00022741"/>
    </source>
</evidence>
<evidence type="ECO:0000256" key="5">
    <source>
        <dbReference type="ARBA" id="ARBA00022777"/>
    </source>
</evidence>
<dbReference type="Gene3D" id="3.30.10.20">
    <property type="match status" value="4"/>
</dbReference>
<keyword evidence="14" id="KW-1185">Reference proteome</keyword>
<dbReference type="InterPro" id="IPR008271">
    <property type="entry name" value="Ser/Thr_kinase_AS"/>
</dbReference>
<dbReference type="PANTHER" id="PTHR43289:SF34">
    <property type="entry name" value="SERINE_THREONINE-PROTEIN KINASE YBDM-RELATED"/>
    <property type="match status" value="1"/>
</dbReference>
<sequence>MSEHRTDPLIGSVLDGRYDVRARLARGGMSTVYRAVDLRLDREVALKVLYPHLAEDPALVARFELEAKTAARLSHPHVVNVLDQGVDRADGSDSEIAYLAMEYVPGYTLRTVLQRQGALTPRIALAYLDAIVDGLAAAHAAGLVHRDMKPENVLVSRDGRIKVADFGLARAATHHTGTGATLVGTVAYISPELVKGSPADERSDIYAVGIMLYEMLTGRQPFTGASPIQVAYQHINDQVPAPSEVAPGLAEDLDELVLWCTAQEPQDRPADAGALLTELRQIRMALADEDLDFEGAVLATAPASPGIPDDGPAGEATTVALGASPVHPRDDDDLDEVDDPDRTEAFGPDQTEVIGVHSTVALDPETTTTIPRPAAEPNGRTVPLPARPEHSPRSPAVETSADRTQDSAPAGPLLPVAADRADRAPSTRQQRRQAARAARTPTEDLGQTSPRRWWIWGAVLLILAGLLSLLGWYFGSGPGGIVTVPDVAGRSRVSAVQQLEDLGVGYTLTAAHHDLVAEDSVIETDPVAGTEVRRLTTVVVTLSQGPQLFAVPDVSGMTQQQAGQRLRSAGVRLGAVTHAHSDTVDEGLVLDQDPAPGAELRRDHRVTVVLSDGPEPVTVPDLTGLTVDQATQALEQLGLDLEVAGSEHSTEVQAGRISAQDPAQGQLRPGETVQVTESLGPRLVEVPDLTDLDLEQARQLLEDAGFQVEETTILGDVFGDGSRVRSQNPDAGTEAEEGSTVHLLVF</sequence>
<feature type="region of interest" description="Disordered" evidence="9">
    <location>
        <begin position="322"/>
        <end position="349"/>
    </location>
</feature>
<keyword evidence="6" id="KW-0067">ATP-binding</keyword>
<proteinExistence type="predicted"/>
<evidence type="ECO:0000256" key="10">
    <source>
        <dbReference type="SAM" id="Phobius"/>
    </source>
</evidence>
<evidence type="ECO:0000256" key="8">
    <source>
        <dbReference type="ARBA" id="ARBA00048679"/>
    </source>
</evidence>
<feature type="domain" description="PASTA" evidence="12">
    <location>
        <begin position="680"/>
        <end position="746"/>
    </location>
</feature>
<dbReference type="PROSITE" id="PS51178">
    <property type="entry name" value="PASTA"/>
    <property type="match status" value="4"/>
</dbReference>
<feature type="region of interest" description="Disordered" evidence="9">
    <location>
        <begin position="361"/>
        <end position="446"/>
    </location>
</feature>
<feature type="domain" description="PASTA" evidence="12">
    <location>
        <begin position="545"/>
        <end position="612"/>
    </location>
</feature>
<dbReference type="AlphaFoldDB" id="A0A1I7MKV9"/>
<dbReference type="Gene3D" id="1.10.510.10">
    <property type="entry name" value="Transferase(Phosphotransferase) domain 1"/>
    <property type="match status" value="1"/>
</dbReference>
<dbReference type="InterPro" id="IPR000719">
    <property type="entry name" value="Prot_kinase_dom"/>
</dbReference>
<dbReference type="EC" id="2.7.11.1" evidence="1"/>
<evidence type="ECO:0000256" key="3">
    <source>
        <dbReference type="ARBA" id="ARBA00022679"/>
    </source>
</evidence>
<dbReference type="GO" id="GO:0045717">
    <property type="term" value="P:negative regulation of fatty acid biosynthetic process"/>
    <property type="evidence" value="ECO:0007669"/>
    <property type="project" value="UniProtKB-ARBA"/>
</dbReference>
<evidence type="ECO:0000256" key="7">
    <source>
        <dbReference type="ARBA" id="ARBA00047899"/>
    </source>
</evidence>
<dbReference type="GO" id="GO:0004674">
    <property type="term" value="F:protein serine/threonine kinase activity"/>
    <property type="evidence" value="ECO:0007669"/>
    <property type="project" value="UniProtKB-KW"/>
</dbReference>
<evidence type="ECO:0000256" key="9">
    <source>
        <dbReference type="SAM" id="MobiDB-lite"/>
    </source>
</evidence>
<feature type="compositionally biased region" description="Acidic residues" evidence="9">
    <location>
        <begin position="331"/>
        <end position="341"/>
    </location>
</feature>
<keyword evidence="10" id="KW-1133">Transmembrane helix</keyword>
<dbReference type="EMBL" id="FPCG01000004">
    <property type="protein sequence ID" value="SFV22555.1"/>
    <property type="molecule type" value="Genomic_DNA"/>
</dbReference>
<feature type="region of interest" description="Disordered" evidence="9">
    <location>
        <begin position="719"/>
        <end position="739"/>
    </location>
</feature>
<dbReference type="SMART" id="SM00220">
    <property type="entry name" value="S_TKc"/>
    <property type="match status" value="1"/>
</dbReference>
<dbReference type="CDD" id="cd14014">
    <property type="entry name" value="STKc_PknB_like"/>
    <property type="match status" value="1"/>
</dbReference>
<evidence type="ECO:0000256" key="6">
    <source>
        <dbReference type="ARBA" id="ARBA00022840"/>
    </source>
</evidence>
<keyword evidence="2 13" id="KW-0723">Serine/threonine-protein kinase</keyword>
<dbReference type="FunFam" id="1.10.510.10:FF:000021">
    <property type="entry name" value="Serine/threonine protein kinase"/>
    <property type="match status" value="1"/>
</dbReference>
<name>A0A1I7MKV9_9MICC</name>
<feature type="domain" description="PASTA" evidence="12">
    <location>
        <begin position="477"/>
        <end position="544"/>
    </location>
</feature>
<dbReference type="SUPFAM" id="SSF54184">
    <property type="entry name" value="Penicillin-binding protein 2x (pbp-2x), c-terminal domain"/>
    <property type="match status" value="1"/>
</dbReference>
<evidence type="ECO:0000313" key="13">
    <source>
        <dbReference type="EMBL" id="SFV22555.1"/>
    </source>
</evidence>
<feature type="domain" description="PASTA" evidence="12">
    <location>
        <begin position="613"/>
        <end position="679"/>
    </location>
</feature>
<keyword evidence="5 13" id="KW-0418">Kinase</keyword>
<comment type="catalytic activity">
    <reaction evidence="7">
        <text>L-threonyl-[protein] + ATP = O-phospho-L-threonyl-[protein] + ADP + H(+)</text>
        <dbReference type="Rhea" id="RHEA:46608"/>
        <dbReference type="Rhea" id="RHEA-COMP:11060"/>
        <dbReference type="Rhea" id="RHEA-COMP:11605"/>
        <dbReference type="ChEBI" id="CHEBI:15378"/>
        <dbReference type="ChEBI" id="CHEBI:30013"/>
        <dbReference type="ChEBI" id="CHEBI:30616"/>
        <dbReference type="ChEBI" id="CHEBI:61977"/>
        <dbReference type="ChEBI" id="CHEBI:456216"/>
        <dbReference type="EC" id="2.7.11.1"/>
    </reaction>
</comment>
<dbReference type="Proteomes" id="UP000198881">
    <property type="component" value="Unassembled WGS sequence"/>
</dbReference>
<dbReference type="OrthoDB" id="9762169at2"/>
<dbReference type="InterPro" id="IPR005543">
    <property type="entry name" value="PASTA_dom"/>
</dbReference>
<evidence type="ECO:0000256" key="1">
    <source>
        <dbReference type="ARBA" id="ARBA00012513"/>
    </source>
</evidence>
<evidence type="ECO:0000259" key="12">
    <source>
        <dbReference type="PROSITE" id="PS51178"/>
    </source>
</evidence>
<dbReference type="Pfam" id="PF03793">
    <property type="entry name" value="PASTA"/>
    <property type="match status" value="4"/>
</dbReference>
<keyword evidence="10" id="KW-0812">Transmembrane</keyword>
<dbReference type="FunFam" id="3.30.200.20:FF:000035">
    <property type="entry name" value="Serine/threonine protein kinase Stk1"/>
    <property type="match status" value="1"/>
</dbReference>
<dbReference type="PROSITE" id="PS50011">
    <property type="entry name" value="PROTEIN_KINASE_DOM"/>
    <property type="match status" value="1"/>
</dbReference>
<organism evidence="13 14">
    <name type="scientific">Micrococcus terreus</name>
    <dbReference type="NCBI Taxonomy" id="574650"/>
    <lineage>
        <taxon>Bacteria</taxon>
        <taxon>Bacillati</taxon>
        <taxon>Actinomycetota</taxon>
        <taxon>Actinomycetes</taxon>
        <taxon>Micrococcales</taxon>
        <taxon>Micrococcaceae</taxon>
        <taxon>Micrococcus</taxon>
    </lineage>
</organism>
<dbReference type="SUPFAM" id="SSF56112">
    <property type="entry name" value="Protein kinase-like (PK-like)"/>
    <property type="match status" value="1"/>
</dbReference>
<gene>
    <name evidence="13" type="ORF">SAMN04487966_104193</name>
</gene>
<keyword evidence="10" id="KW-0472">Membrane</keyword>
<dbReference type="PROSITE" id="PS00108">
    <property type="entry name" value="PROTEIN_KINASE_ST"/>
    <property type="match status" value="1"/>
</dbReference>